<evidence type="ECO:0000313" key="1">
    <source>
        <dbReference type="EMBL" id="MCD7454535.1"/>
    </source>
</evidence>
<dbReference type="EMBL" id="JACEIK010000306">
    <property type="protein sequence ID" value="MCD7454535.1"/>
    <property type="molecule type" value="Genomic_DNA"/>
</dbReference>
<dbReference type="Proteomes" id="UP000823775">
    <property type="component" value="Unassembled WGS sequence"/>
</dbReference>
<keyword evidence="2" id="KW-1185">Reference proteome</keyword>
<reference evidence="1 2" key="1">
    <citation type="journal article" date="2021" name="BMC Genomics">
        <title>Datura genome reveals duplications of psychoactive alkaloid biosynthetic genes and high mutation rate following tissue culture.</title>
        <authorList>
            <person name="Rajewski A."/>
            <person name="Carter-House D."/>
            <person name="Stajich J."/>
            <person name="Litt A."/>
        </authorList>
    </citation>
    <scope>NUCLEOTIDE SEQUENCE [LARGE SCALE GENOMIC DNA]</scope>
    <source>
        <strain evidence="1">AR-01</strain>
    </source>
</reference>
<protein>
    <submittedName>
        <fullName evidence="1">Uncharacterized protein</fullName>
    </submittedName>
</protein>
<gene>
    <name evidence="1" type="ORF">HAX54_025191</name>
</gene>
<sequence>MEKRKDMRLHDRKIWLQRRWRWLEHEGFQCPVNFVGVCNSYCNLSVEFIAVATHVDRHVLDNAPPNNPRLLKKLVKLKWPLTSGTGSVKLLYETLNSTILKKSSSRIFSICWFLSVKKVSSHEILDISGSCPEKALSETRAI</sequence>
<evidence type="ECO:0000313" key="2">
    <source>
        <dbReference type="Proteomes" id="UP000823775"/>
    </source>
</evidence>
<accession>A0ABS8S7I2</accession>
<organism evidence="1 2">
    <name type="scientific">Datura stramonium</name>
    <name type="common">Jimsonweed</name>
    <name type="synonym">Common thornapple</name>
    <dbReference type="NCBI Taxonomy" id="4076"/>
    <lineage>
        <taxon>Eukaryota</taxon>
        <taxon>Viridiplantae</taxon>
        <taxon>Streptophyta</taxon>
        <taxon>Embryophyta</taxon>
        <taxon>Tracheophyta</taxon>
        <taxon>Spermatophyta</taxon>
        <taxon>Magnoliopsida</taxon>
        <taxon>eudicotyledons</taxon>
        <taxon>Gunneridae</taxon>
        <taxon>Pentapetalae</taxon>
        <taxon>asterids</taxon>
        <taxon>lamiids</taxon>
        <taxon>Solanales</taxon>
        <taxon>Solanaceae</taxon>
        <taxon>Solanoideae</taxon>
        <taxon>Datureae</taxon>
        <taxon>Datura</taxon>
    </lineage>
</organism>
<comment type="caution">
    <text evidence="1">The sequence shown here is derived from an EMBL/GenBank/DDBJ whole genome shotgun (WGS) entry which is preliminary data.</text>
</comment>
<name>A0ABS8S7I2_DATST</name>
<proteinExistence type="predicted"/>